<protein>
    <recommendedName>
        <fullName evidence="2">TMEM131 second Ig-like domain-containing protein</fullName>
    </recommendedName>
</protein>
<reference evidence="3 4" key="1">
    <citation type="submission" date="2011-02" db="EMBL/GenBank/DDBJ databases">
        <title>The Genome Sequence of Sphaeroforma arctica JP610.</title>
        <authorList>
            <consortium name="The Broad Institute Genome Sequencing Platform"/>
            <person name="Russ C."/>
            <person name="Cuomo C."/>
            <person name="Young S.K."/>
            <person name="Zeng Q."/>
            <person name="Gargeya S."/>
            <person name="Alvarado L."/>
            <person name="Berlin A."/>
            <person name="Chapman S.B."/>
            <person name="Chen Z."/>
            <person name="Freedman E."/>
            <person name="Gellesch M."/>
            <person name="Goldberg J."/>
            <person name="Griggs A."/>
            <person name="Gujja S."/>
            <person name="Heilman E."/>
            <person name="Heiman D."/>
            <person name="Howarth C."/>
            <person name="Mehta T."/>
            <person name="Neiman D."/>
            <person name="Pearson M."/>
            <person name="Roberts A."/>
            <person name="Saif S."/>
            <person name="Shea T."/>
            <person name="Shenoy N."/>
            <person name="Sisk P."/>
            <person name="Stolte C."/>
            <person name="Sykes S."/>
            <person name="White J."/>
            <person name="Yandava C."/>
            <person name="Burger G."/>
            <person name="Gray M.W."/>
            <person name="Holland P.W.H."/>
            <person name="King N."/>
            <person name="Lang F.B.F."/>
            <person name="Roger A.J."/>
            <person name="Ruiz-Trillo I."/>
            <person name="Haas B."/>
            <person name="Nusbaum C."/>
            <person name="Birren B."/>
        </authorList>
    </citation>
    <scope>NUCLEOTIDE SEQUENCE [LARGE SCALE GENOMIC DNA]</scope>
    <source>
        <strain evidence="3 4">JP610</strain>
    </source>
</reference>
<dbReference type="Pfam" id="PF24495">
    <property type="entry name" value="Ig_TMEM131_2"/>
    <property type="match status" value="1"/>
</dbReference>
<dbReference type="GO" id="GO:0016020">
    <property type="term" value="C:membrane"/>
    <property type="evidence" value="ECO:0007669"/>
    <property type="project" value="TreeGrafter"/>
</dbReference>
<organism evidence="3 4">
    <name type="scientific">Sphaeroforma arctica JP610</name>
    <dbReference type="NCBI Taxonomy" id="667725"/>
    <lineage>
        <taxon>Eukaryota</taxon>
        <taxon>Ichthyosporea</taxon>
        <taxon>Ichthyophonida</taxon>
        <taxon>Sphaeroforma</taxon>
    </lineage>
</organism>
<evidence type="ECO:0000313" key="4">
    <source>
        <dbReference type="Proteomes" id="UP000054560"/>
    </source>
</evidence>
<feature type="compositionally biased region" description="Polar residues" evidence="1">
    <location>
        <begin position="2777"/>
        <end position="2787"/>
    </location>
</feature>
<feature type="region of interest" description="Disordered" evidence="1">
    <location>
        <begin position="2517"/>
        <end position="2582"/>
    </location>
</feature>
<feature type="region of interest" description="Disordered" evidence="1">
    <location>
        <begin position="625"/>
        <end position="650"/>
    </location>
</feature>
<feature type="compositionally biased region" description="Polar residues" evidence="1">
    <location>
        <begin position="1868"/>
        <end position="1894"/>
    </location>
</feature>
<dbReference type="RefSeq" id="XP_014150850.1">
    <property type="nucleotide sequence ID" value="XM_014295375.1"/>
</dbReference>
<feature type="domain" description="TMEM131 second Ig-like" evidence="2">
    <location>
        <begin position="138"/>
        <end position="229"/>
    </location>
</feature>
<feature type="compositionally biased region" description="Basic and acidic residues" evidence="1">
    <location>
        <begin position="2052"/>
        <end position="2069"/>
    </location>
</feature>
<dbReference type="OrthoDB" id="168404at2759"/>
<feature type="region of interest" description="Disordered" evidence="1">
    <location>
        <begin position="296"/>
        <end position="364"/>
    </location>
</feature>
<feature type="region of interest" description="Disordered" evidence="1">
    <location>
        <begin position="2170"/>
        <end position="2200"/>
    </location>
</feature>
<feature type="compositionally biased region" description="Basic and acidic residues" evidence="1">
    <location>
        <begin position="636"/>
        <end position="650"/>
    </location>
</feature>
<feature type="compositionally biased region" description="Basic and acidic residues" evidence="1">
    <location>
        <begin position="2821"/>
        <end position="2839"/>
    </location>
</feature>
<dbReference type="PANTHER" id="PTHR22050:SF0">
    <property type="entry name" value="TRANSMEMBRANE PROTEIN 131 HOMOLOG"/>
    <property type="match status" value="1"/>
</dbReference>
<feature type="compositionally biased region" description="Acidic residues" evidence="1">
    <location>
        <begin position="296"/>
        <end position="309"/>
    </location>
</feature>
<feature type="region of interest" description="Disordered" evidence="1">
    <location>
        <begin position="2384"/>
        <end position="2433"/>
    </location>
</feature>
<name>A0A0L0FLQ2_9EUKA</name>
<sequence>MGFKGGRPSPVASEHRRTTGQVRHNMNHPNFVGKVAEASMYKLTPSSVNFGRIALCSPNVVFINLASSKAGLPITIHQIRTKDNQFQAIAEKEENSGQTLIRVMFLPKVFGYVEGQLLIRTNIGDITMKMQGVGIRSPYKVKPIRGWTMPLGVDVSGPAITLYNPHNTTLHVVESFTIGQGLELETNPSDLYKTHETWSVWSIHPYQWKEIAFMRVPLDMVGLHNGYVSLSLMRATDAVKGDQKSRSAMLGGDLEPPAAGEDDANTQEADSEYDGSDYDIEDDVHVFPEVDGWDDLGENDFYDSEDSADQPDWSLGDFDFLESDQGSEGLVGDDALQDANTDPDEVNADGTEDGSASDRTKNTKDQYRGGVKTFMKIPLLIPVEINVVASGMICIDRAIDFGTINGLNEPISRPIPIISTVVPATTVKNVYLNQAITGAHVWYKDTELHPDVVSVVGWLTVTPTTNGIFGGFVVVETDNGHNNTLRLEIPFYGRVVIGDLALQEHDSSVFIGGVDAPPQERLLAFKNDYKFPVAIYDVSLVRGPDTPNFMVSYKARGTVIGRGEVAVVAAVVYSRVADTPVQDVSTILNIYSNASIVTSVTLVGCTGRLIMAAAGNNTGYAVESTRSHRNNNVDDMQGKDSVEPSGGKKHDSYSLMLSRLVGAGRISNLKFNVSNYNVKSAEATVNLIHKGIGSIRLSVNSISNVDPYERADFNLQQVLSQVSRSPDSTSGTDTPMEERGLRTGDKIHIPPMHHVEFILSMDATKLVEGEAKGILKFIYTMGYMTAVHGKLQLPYSFTITPGSLDLPYTRFTTSGAADLPPELEKIGSQVIRIDEVYAGGMNSFPVTVYNNYTQKVGVTGVSLPPTIPFVKFRLNNAGEHMEPKSKHVIGYLDITPLQKFKYMVNAANFLTPALQEACFSDGVAAGDNAPGSRTNYEKEEGDGDYISDGVIVQRYTPSTQALCHAKIRAALELPLLEDCWQALIDMDWQWTNVLNKMKYEGWVDTFSYDTDVQINNTVDYTLRLTRPDPLPENLVTFLPIMIGSTTMKSIEIHNPVDTPIAVKLFTPQQVKDRAPELYNHILLLYPEMMAAIENFVHYIIKPPEDPNSDELTYQRLHAKSGSYYTGDTAAGGASENAGASDRQAEEDDWDNKFANQLVLGVRGRDTGLVKITFKPKFVCPMCEDRVADGDRVVYIDDQIQMGIYEATFRSRVPSFILVHNSLGALTILRLEGQVADGELSIPYQTTRSSSEMLFELPELDADVCASHLEAFNLEFGTSLGDETTGDILGAEDSKFRNMVEYHTPIGGVKGEKKVKRVLNMLPLARSVLLYNTGTVAMEVRQLRVVGRNSEAFSLSHSAVLKPPLDGDGTEKGEEGVDDAPTGGFFGIKGAAELWDNVRSGHGSRKTHIVMDKAKIKPRNPAEDVRDPGFQFGYDDVPQSMEVYKIIYPGESFAVDIIFHPSFANMSIESQLQIISRLVPPEAEAPTEAVSESAFMGLWPNGPNLGHTDHSFYLQLHGEISEKVYKSCSWLARETAAHRRIRIGEGDTVWQALLNMWEDTTDDWYFVRTVSLVAMPLVVLALVSVSQRDGSVAYLNGIANSVCTWLQHQRQEYDRLMSQCYPANSREGFSSDTSLTTNSTASSTSSASASSDEYESNDDLSMDSFTSDISEKGKGIESLSAASSSATGTEEQCSAVPSDSSGTHKQADTKSAPTTNFEALLKPVSITSFAQPKNDSPKTGSNTDQNVSTGGKKTKKGASNVASAQNNTSIKSKLSKASPPTPRVASSNSKPTPAVSGHNGKMKKKNSMPLLNTVPPDVASPQRNKTSNGIASGTATTSKGKPRRLSATLSKSDMNSAGLMDDGKKQDTGKANVSRSSSIRTTTGNGLSAENSSEGGATGHAPSEKSVSKAVSGPALMSGKDDKQREGAGGKQLNRDDTTDRAKLSNRDSGTGATLISPCRSPNPASAGVSWAKVVKPQIKAQQGSAASEPNLVAQRITPLTSPSLNAFNSAVSAGSLRNVFASVNNGAAPPESPTGGIASKYANRSQSSQLNETKEMGKRNSKNNRREKQAQFGSGALAGNNRGSTSNMYITGDESVGNRRVPHNTPTKVEADTSTMGGKRSASGGVRMNGKGWKDSHVDFERQSVHSAASSDNGYLTPEPSPLIAASGTASLTEANSENDRYRDTDYSSRMGSNQGPVGETSPLYDSIGSIPSGTIGEDLRAFGGGDEAGEFVDGVYVVGSTTSAQNLTHARTAVTPQIRTDEELDIKDERGGQGQPHHLQSHRSYQAPAPVHEYQFRSEPPNNQQYSSVDDHERIVRQRSQTHQQLQLQHQQHQRQHSYQYQYSNNAESMPAPENRAQTYQPTHTSPPIDEDAVLSRMESTTGLSYNNSHQQGDVPRYARASREGSYSGQLSQPINRDRSGWPTGFKNSENYRSAADNADGRLHQPLTDPSGISQTVGYDPAYANANVGSSYQQTRRSMQSPNQFVSAPNYAPAYRLQSSVTANSVSYGGLLANSDSGEVRRNGPVPAAIGGERRMSKRNQSDSSMFDNGNEVQAARIGTPGDRQGHQQQSTEHRQSTEQSDLNSFFSGYSLWNSNAFNTGLTTTPSQGSAMGFSSNMNNVLHEGTQLPLDMQSGSNSYSKTRLEFNRHHSYLPHATNSHSLVGSANVAVGRHTPPLTLTGHDGSSWLTSTDSAELRSGLSESNSLVPTQQFYGIAQSPHAPSAEDMQNSYSGLQTRFNEHRQLPFYGAQHLAEDASRTGSGLSLDQSISSSIGSVNKTSMTSVGSSGMKMAGNYLPSSRTGTVYSPQYDDTDQSPPDTVDDRNASDGSRRSSGDHQDVTFSYMSF</sequence>
<keyword evidence="4" id="KW-1185">Reference proteome</keyword>
<feature type="region of interest" description="Disordered" evidence="1">
    <location>
        <begin position="2027"/>
        <end position="2131"/>
    </location>
</feature>
<feature type="compositionally biased region" description="Polar residues" evidence="1">
    <location>
        <begin position="1820"/>
        <end position="1838"/>
    </location>
</feature>
<accession>A0A0L0FLQ2</accession>
<gene>
    <name evidence="3" type="ORF">SARC_10576</name>
</gene>
<feature type="region of interest" description="Disordered" evidence="1">
    <location>
        <begin position="2348"/>
        <end position="2371"/>
    </location>
</feature>
<feature type="region of interest" description="Disordered" evidence="1">
    <location>
        <begin position="1127"/>
        <end position="1147"/>
    </location>
</feature>
<dbReference type="Proteomes" id="UP000054560">
    <property type="component" value="Unassembled WGS sequence"/>
</dbReference>
<feature type="compositionally biased region" description="Polar residues" evidence="1">
    <location>
        <begin position="1759"/>
        <end position="1771"/>
    </location>
</feature>
<feature type="compositionally biased region" description="Polar residues" evidence="1">
    <location>
        <begin position="2406"/>
        <end position="2416"/>
    </location>
</feature>
<feature type="region of interest" description="Disordered" evidence="1">
    <location>
        <begin position="2320"/>
        <end position="2339"/>
    </location>
</feature>
<feature type="compositionally biased region" description="Acidic residues" evidence="1">
    <location>
        <begin position="341"/>
        <end position="352"/>
    </location>
</feature>
<evidence type="ECO:0000256" key="1">
    <source>
        <dbReference type="SAM" id="MobiDB-lite"/>
    </source>
</evidence>
<feature type="compositionally biased region" description="Basic and acidic residues" evidence="1">
    <location>
        <begin position="2178"/>
        <end position="2187"/>
    </location>
</feature>
<feature type="region of interest" description="Disordered" evidence="1">
    <location>
        <begin position="2776"/>
        <end position="2847"/>
    </location>
</feature>
<dbReference type="PANTHER" id="PTHR22050">
    <property type="entry name" value="RW1 PROTEIN HOMOLOG"/>
    <property type="match status" value="1"/>
</dbReference>
<dbReference type="GeneID" id="25911080"/>
<feature type="compositionally biased region" description="Acidic residues" evidence="1">
    <location>
        <begin position="260"/>
        <end position="279"/>
    </location>
</feature>
<feature type="region of interest" description="Disordered" evidence="1">
    <location>
        <begin position="1"/>
        <end position="27"/>
    </location>
</feature>
<feature type="compositionally biased region" description="Polar residues" evidence="1">
    <location>
        <begin position="2357"/>
        <end position="2367"/>
    </location>
</feature>
<dbReference type="STRING" id="667725.A0A0L0FLQ2"/>
<dbReference type="InterPro" id="IPR056311">
    <property type="entry name" value="TMEM131_Ig_2"/>
</dbReference>
<evidence type="ECO:0000259" key="2">
    <source>
        <dbReference type="Pfam" id="PF24495"/>
    </source>
</evidence>
<feature type="compositionally biased region" description="Polar residues" evidence="1">
    <location>
        <begin position="2543"/>
        <end position="2553"/>
    </location>
</feature>
<feature type="compositionally biased region" description="Polar residues" evidence="1">
    <location>
        <begin position="2042"/>
        <end position="2051"/>
    </location>
</feature>
<feature type="compositionally biased region" description="Acidic residues" evidence="1">
    <location>
        <begin position="1651"/>
        <end position="1660"/>
    </location>
</feature>
<feature type="region of interest" description="Disordered" evidence="1">
    <location>
        <begin position="1728"/>
        <end position="1966"/>
    </location>
</feature>
<feature type="compositionally biased region" description="Polar residues" evidence="1">
    <location>
        <begin position="1728"/>
        <end position="1747"/>
    </location>
</feature>
<dbReference type="InterPro" id="IPR039877">
    <property type="entry name" value="TMEM131-like"/>
</dbReference>
<feature type="compositionally biased region" description="Low complexity" evidence="1">
    <location>
        <begin position="1629"/>
        <end position="1650"/>
    </location>
</feature>
<feature type="compositionally biased region" description="Polar residues" evidence="1">
    <location>
        <begin position="2797"/>
        <end position="2807"/>
    </location>
</feature>
<feature type="region of interest" description="Disordered" evidence="1">
    <location>
        <begin position="1627"/>
        <end position="1714"/>
    </location>
</feature>
<evidence type="ECO:0000313" key="3">
    <source>
        <dbReference type="EMBL" id="KNC76948.1"/>
    </source>
</evidence>
<feature type="compositionally biased region" description="Low complexity" evidence="1">
    <location>
        <begin position="1130"/>
        <end position="1140"/>
    </location>
</feature>
<feature type="compositionally biased region" description="Polar residues" evidence="1">
    <location>
        <begin position="1686"/>
        <end position="1714"/>
    </location>
</feature>
<feature type="compositionally biased region" description="Polar residues" evidence="1">
    <location>
        <begin position="2384"/>
        <end position="2393"/>
    </location>
</feature>
<dbReference type="eggNOG" id="KOG3620">
    <property type="taxonomic scope" value="Eukaryota"/>
</dbReference>
<feature type="compositionally biased region" description="Polar residues" evidence="1">
    <location>
        <begin position="2104"/>
        <end position="2116"/>
    </location>
</feature>
<proteinExistence type="predicted"/>
<feature type="compositionally biased region" description="Basic and acidic residues" evidence="1">
    <location>
        <begin position="1918"/>
        <end position="1945"/>
    </location>
</feature>
<feature type="region of interest" description="Disordered" evidence="1">
    <location>
        <begin position="720"/>
        <end position="740"/>
    </location>
</feature>
<feature type="region of interest" description="Disordered" evidence="1">
    <location>
        <begin position="243"/>
        <end position="279"/>
    </location>
</feature>
<feature type="compositionally biased region" description="Polar residues" evidence="1">
    <location>
        <begin position="720"/>
        <end position="733"/>
    </location>
</feature>
<dbReference type="EMBL" id="KQ242902">
    <property type="protein sequence ID" value="KNC76948.1"/>
    <property type="molecule type" value="Genomic_DNA"/>
</dbReference>